<protein>
    <recommendedName>
        <fullName evidence="2">alpha-L-rhamnosidase</fullName>
        <ecNumber evidence="2">3.2.1.40</ecNumber>
    </recommendedName>
</protein>
<dbReference type="Gene3D" id="2.60.420.10">
    <property type="entry name" value="Maltose phosphorylase, domain 3"/>
    <property type="match status" value="1"/>
</dbReference>
<proteinExistence type="predicted"/>
<evidence type="ECO:0000313" key="9">
    <source>
        <dbReference type="Proteomes" id="UP001172673"/>
    </source>
</evidence>
<dbReference type="AlphaFoldDB" id="A0AA38X532"/>
<dbReference type="GO" id="GO:0030596">
    <property type="term" value="F:alpha-L-rhamnosidase activity"/>
    <property type="evidence" value="ECO:0007669"/>
    <property type="project" value="UniProtKB-EC"/>
</dbReference>
<keyword evidence="9" id="KW-1185">Reference proteome</keyword>
<feature type="domain" description="Alpha-L-rhamnosidase six-hairpin glycosidase" evidence="6">
    <location>
        <begin position="466"/>
        <end position="829"/>
    </location>
</feature>
<dbReference type="Gene3D" id="2.60.120.260">
    <property type="entry name" value="Galactose-binding domain-like"/>
    <property type="match status" value="2"/>
</dbReference>
<evidence type="ECO:0000259" key="4">
    <source>
        <dbReference type="Pfam" id="PF05592"/>
    </source>
</evidence>
<dbReference type="Pfam" id="PF05592">
    <property type="entry name" value="Bac_rhamnosid"/>
    <property type="match status" value="1"/>
</dbReference>
<dbReference type="PANTHER" id="PTHR33307:SF6">
    <property type="entry name" value="ALPHA-RHAMNOSIDASE (EUROFUNG)-RELATED"/>
    <property type="match status" value="1"/>
</dbReference>
<evidence type="ECO:0000259" key="5">
    <source>
        <dbReference type="Pfam" id="PF08531"/>
    </source>
</evidence>
<comment type="caution">
    <text evidence="8">The sequence shown here is derived from an EMBL/GenBank/DDBJ whole genome shotgun (WGS) entry which is preliminary data.</text>
</comment>
<dbReference type="InterPro" id="IPR012341">
    <property type="entry name" value="6hp_glycosidase-like_sf"/>
</dbReference>
<evidence type="ECO:0000313" key="8">
    <source>
        <dbReference type="EMBL" id="KAJ9606755.1"/>
    </source>
</evidence>
<feature type="domain" description="Alpha-L-rhamnosidase C-terminal" evidence="7">
    <location>
        <begin position="871"/>
        <end position="942"/>
    </location>
</feature>
<feature type="domain" description="Alpha-L-rhamnosidase concanavalin-like" evidence="4">
    <location>
        <begin position="351"/>
        <end position="461"/>
    </location>
</feature>
<dbReference type="InterPro" id="IPR016007">
    <property type="entry name" value="Alpha_rhamnosid"/>
</dbReference>
<dbReference type="InterPro" id="IPR035396">
    <property type="entry name" value="Bac_rhamnosid6H"/>
</dbReference>
<evidence type="ECO:0000256" key="3">
    <source>
        <dbReference type="ARBA" id="ARBA00022801"/>
    </source>
</evidence>
<name>A0AA38X532_9EURO</name>
<evidence type="ECO:0000256" key="1">
    <source>
        <dbReference type="ARBA" id="ARBA00001445"/>
    </source>
</evidence>
<dbReference type="EC" id="3.2.1.40" evidence="2"/>
<dbReference type="InterPro" id="IPR008902">
    <property type="entry name" value="Rhamnosid_concanavalin"/>
</dbReference>
<comment type="catalytic activity">
    <reaction evidence="1">
        <text>Hydrolysis of terminal non-reducing alpha-L-rhamnose residues in alpha-L-rhamnosides.</text>
        <dbReference type="EC" id="3.2.1.40"/>
    </reaction>
</comment>
<dbReference type="Gene3D" id="1.50.10.10">
    <property type="match status" value="1"/>
</dbReference>
<dbReference type="InterPro" id="IPR013783">
    <property type="entry name" value="Ig-like_fold"/>
</dbReference>
<reference evidence="8" key="1">
    <citation type="submission" date="2022-10" db="EMBL/GenBank/DDBJ databases">
        <title>Culturing micro-colonial fungi from biological soil crusts in the Mojave desert and describing Neophaeococcomyces mojavensis, and introducing the new genera and species Taxawa tesnikishii.</title>
        <authorList>
            <person name="Kurbessoian T."/>
            <person name="Stajich J.E."/>
        </authorList>
    </citation>
    <scope>NUCLEOTIDE SEQUENCE</scope>
    <source>
        <strain evidence="8">TK_41</strain>
    </source>
</reference>
<dbReference type="Pfam" id="PF17389">
    <property type="entry name" value="Bac_rhamnosid6H"/>
    <property type="match status" value="1"/>
</dbReference>
<dbReference type="Pfam" id="PF08531">
    <property type="entry name" value="Bac_rhamnosid_N"/>
    <property type="match status" value="1"/>
</dbReference>
<dbReference type="GO" id="GO:0005975">
    <property type="term" value="P:carbohydrate metabolic process"/>
    <property type="evidence" value="ECO:0007669"/>
    <property type="project" value="InterPro"/>
</dbReference>
<dbReference type="EMBL" id="JAPDRK010000013">
    <property type="protein sequence ID" value="KAJ9606755.1"/>
    <property type="molecule type" value="Genomic_DNA"/>
</dbReference>
<dbReference type="PANTHER" id="PTHR33307">
    <property type="entry name" value="ALPHA-RHAMNOSIDASE (EUROFUNG)"/>
    <property type="match status" value="1"/>
</dbReference>
<dbReference type="Proteomes" id="UP001172673">
    <property type="component" value="Unassembled WGS sequence"/>
</dbReference>
<keyword evidence="3" id="KW-0378">Hydrolase</keyword>
<dbReference type="InterPro" id="IPR013737">
    <property type="entry name" value="Bac_rhamnosid_N"/>
</dbReference>
<evidence type="ECO:0000259" key="6">
    <source>
        <dbReference type="Pfam" id="PF17389"/>
    </source>
</evidence>
<evidence type="ECO:0000259" key="7">
    <source>
        <dbReference type="Pfam" id="PF17390"/>
    </source>
</evidence>
<dbReference type="SUPFAM" id="SSF48208">
    <property type="entry name" value="Six-hairpin glycosidases"/>
    <property type="match status" value="1"/>
</dbReference>
<evidence type="ECO:0000256" key="2">
    <source>
        <dbReference type="ARBA" id="ARBA00012652"/>
    </source>
</evidence>
<dbReference type="InterPro" id="IPR035398">
    <property type="entry name" value="Bac_rhamnosid_C"/>
</dbReference>
<dbReference type="Pfam" id="PF17390">
    <property type="entry name" value="Bac_rhamnosid_C"/>
    <property type="match status" value="1"/>
</dbReference>
<organism evidence="8 9">
    <name type="scientific">Cladophialophora chaetospira</name>
    <dbReference type="NCBI Taxonomy" id="386627"/>
    <lineage>
        <taxon>Eukaryota</taxon>
        <taxon>Fungi</taxon>
        <taxon>Dikarya</taxon>
        <taxon>Ascomycota</taxon>
        <taxon>Pezizomycotina</taxon>
        <taxon>Eurotiomycetes</taxon>
        <taxon>Chaetothyriomycetidae</taxon>
        <taxon>Chaetothyriales</taxon>
        <taxon>Herpotrichiellaceae</taxon>
        <taxon>Cladophialophora</taxon>
    </lineage>
</organism>
<sequence>MSAAPSSVRVSAPTFEHHHNGFGIHSARPRISWKFSRSDSQVCDWFQCAYDLEVGGIATEGAQSCHVESSESSLVPWPEGCEDLSSRERRQVRVRCYGRFKDAEGTCRKDITPWSKWSVVEAALLNQNDWIARMISIPHPPPLNDDGSLRPLRFRKSFHLPKDAVISTARLYATSHGVYHATLNGEDVGDQCMTPGWQSYLKRLHYQVYDVANLLKPESQNILEIDVGPGWFASALTSTNQRFFYGDSLGVLAQLEVTLRVDAAGDAVQWVETIRTDETWSCTTSPILSSEIYNGEVFDQRREAELREATQAGRAWDETRISDVHVGKLVSPDAPPVRVTVTLKPQSVSRSASGQTILDFGQNVVGRVRIVGSMDAKKSWKPKGHRIVFRHAEVMQANEIYTRPLREAKATDVLICDGQPFKSWAPRFTFHGFRYVEVEGWSPDDSDWPLMADSIVAEVIHTDLQRTGTFACSNEEVNRLHENAVWSMRGNFLSVPTDCPQRDDREGWTGDINIFMSAANFLYNTAGMLGHWLEDLYADQMEESDQWRKGVVPLVVPNCFLTKTTPHPNPDQGWDPLPSGIWSDAAIMVPWELFRSTGDVDILLRQYDSMQQYLVAGVARGDDYLWDPEIWQFGDWLDPTAPVNNSGQTRTDGTFIADCFLIHSTRLVKFVATVLGKEADAGRYSNALHLLQKSFHRKFVTAAGLVLPDTPTALALVIALQLVSQAATTAVANRLRRSLRLLDFRIPTGFAGTAYLLSALTQSSQPSLAYTMLLSSAQPSLLYPVRMGATTIWERWDALKPDGTVNEGNMTSFNHYALGAVVSWLHECVGGIKILSPSDSQIYAEMELLQQEQSDNEEHGSGTCSSDQLLTFLIKPEIHHALRFAKATYDSRCGLAECRWSFTGDMATPEGTTVGQRVLVEILVPPNSTAWIVLPRLESWRMGSSEWREYTQPKAKAPASTAIKVGSGQYTFRVNYEKENNGVDSTFPTEPLLPPWGRALY</sequence>
<feature type="domain" description="Bacterial alpha-L-rhamnosidase N-terminal" evidence="5">
    <location>
        <begin position="166"/>
        <end position="340"/>
    </location>
</feature>
<gene>
    <name evidence="8" type="ORF">H2200_008764</name>
</gene>
<accession>A0AA38X532</accession>
<dbReference type="Pfam" id="PF25788">
    <property type="entry name" value="Ig_Rha78A_N"/>
    <property type="match status" value="1"/>
</dbReference>
<dbReference type="Gene3D" id="2.60.40.10">
    <property type="entry name" value="Immunoglobulins"/>
    <property type="match status" value="1"/>
</dbReference>
<dbReference type="InterPro" id="IPR008928">
    <property type="entry name" value="6-hairpin_glycosidase_sf"/>
</dbReference>